<organism evidence="2 3">
    <name type="scientific">Hibiscus sabdariffa</name>
    <name type="common">roselle</name>
    <dbReference type="NCBI Taxonomy" id="183260"/>
    <lineage>
        <taxon>Eukaryota</taxon>
        <taxon>Viridiplantae</taxon>
        <taxon>Streptophyta</taxon>
        <taxon>Embryophyta</taxon>
        <taxon>Tracheophyta</taxon>
        <taxon>Spermatophyta</taxon>
        <taxon>Magnoliopsida</taxon>
        <taxon>eudicotyledons</taxon>
        <taxon>Gunneridae</taxon>
        <taxon>Pentapetalae</taxon>
        <taxon>rosids</taxon>
        <taxon>malvids</taxon>
        <taxon>Malvales</taxon>
        <taxon>Malvaceae</taxon>
        <taxon>Malvoideae</taxon>
        <taxon>Hibiscus</taxon>
    </lineage>
</organism>
<evidence type="ECO:0000256" key="1">
    <source>
        <dbReference type="SAM" id="MobiDB-lite"/>
    </source>
</evidence>
<gene>
    <name evidence="2" type="ORF">V6N12_027393</name>
</gene>
<reference evidence="2 3" key="1">
    <citation type="journal article" date="2024" name="G3 (Bethesda)">
        <title>Genome assembly of Hibiscus sabdariffa L. provides insights into metabolisms of medicinal natural products.</title>
        <authorList>
            <person name="Kim T."/>
        </authorList>
    </citation>
    <scope>NUCLEOTIDE SEQUENCE [LARGE SCALE GENOMIC DNA]</scope>
    <source>
        <strain evidence="2">TK-2024</strain>
        <tissue evidence="2">Old leaves</tissue>
    </source>
</reference>
<dbReference type="Proteomes" id="UP001472677">
    <property type="component" value="Unassembled WGS sequence"/>
</dbReference>
<evidence type="ECO:0000313" key="2">
    <source>
        <dbReference type="EMBL" id="KAK8546617.1"/>
    </source>
</evidence>
<keyword evidence="3" id="KW-1185">Reference proteome</keyword>
<feature type="compositionally biased region" description="Basic and acidic residues" evidence="1">
    <location>
        <begin position="40"/>
        <end position="55"/>
    </location>
</feature>
<evidence type="ECO:0000313" key="3">
    <source>
        <dbReference type="Proteomes" id="UP001472677"/>
    </source>
</evidence>
<accession>A0ABR2DVP6</accession>
<feature type="region of interest" description="Disordered" evidence="1">
    <location>
        <begin position="33"/>
        <end position="84"/>
    </location>
</feature>
<dbReference type="EMBL" id="JBBPBM010000023">
    <property type="protein sequence ID" value="KAK8546617.1"/>
    <property type="molecule type" value="Genomic_DNA"/>
</dbReference>
<comment type="caution">
    <text evidence="2">The sequence shown here is derived from an EMBL/GenBank/DDBJ whole genome shotgun (WGS) entry which is preliminary data.</text>
</comment>
<protein>
    <submittedName>
        <fullName evidence="2">Uncharacterized protein</fullName>
    </submittedName>
</protein>
<name>A0ABR2DVP6_9ROSI</name>
<sequence>MASSCAGEGSRRKIIVIDLEVGLNTFPVHVVEISGPEESSGERQTIEKGSDHKESAWNSNSDSSAIAEKRSECGESAGDSFLGNSESNKLVISLENNNLDGEESNIQFDEEHRQDKVNKRSWAAVVAKSGPDLLLETGGSQVQNDKESVNP</sequence>
<feature type="region of interest" description="Disordered" evidence="1">
    <location>
        <begin position="132"/>
        <end position="151"/>
    </location>
</feature>
<proteinExistence type="predicted"/>